<dbReference type="EMBL" id="JAPDRQ010000255">
    <property type="protein sequence ID" value="KAJ9651462.1"/>
    <property type="molecule type" value="Genomic_DNA"/>
</dbReference>
<evidence type="ECO:0000313" key="1">
    <source>
        <dbReference type="EMBL" id="KAJ9651462.1"/>
    </source>
</evidence>
<comment type="caution">
    <text evidence="1">The sequence shown here is derived from an EMBL/GenBank/DDBJ whole genome shotgun (WGS) entry which is preliminary data.</text>
</comment>
<evidence type="ECO:0000313" key="2">
    <source>
        <dbReference type="Proteomes" id="UP001172386"/>
    </source>
</evidence>
<organism evidence="1 2">
    <name type="scientific">Neophaeococcomyces mojaviensis</name>
    <dbReference type="NCBI Taxonomy" id="3383035"/>
    <lineage>
        <taxon>Eukaryota</taxon>
        <taxon>Fungi</taxon>
        <taxon>Dikarya</taxon>
        <taxon>Ascomycota</taxon>
        <taxon>Pezizomycotina</taxon>
        <taxon>Eurotiomycetes</taxon>
        <taxon>Chaetothyriomycetidae</taxon>
        <taxon>Chaetothyriales</taxon>
        <taxon>Chaetothyriales incertae sedis</taxon>
        <taxon>Neophaeococcomyces</taxon>
    </lineage>
</organism>
<proteinExistence type="predicted"/>
<accession>A0ACC2ZUY2</accession>
<dbReference type="Proteomes" id="UP001172386">
    <property type="component" value="Unassembled WGS sequence"/>
</dbReference>
<protein>
    <submittedName>
        <fullName evidence="1">Uncharacterized protein</fullName>
    </submittedName>
</protein>
<reference evidence="1" key="1">
    <citation type="submission" date="2022-10" db="EMBL/GenBank/DDBJ databases">
        <title>Culturing micro-colonial fungi from biological soil crusts in the Mojave desert and describing Neophaeococcomyces mojavensis, and introducing the new genera and species Taxawa tesnikishii.</title>
        <authorList>
            <person name="Kurbessoian T."/>
            <person name="Stajich J.E."/>
        </authorList>
    </citation>
    <scope>NUCLEOTIDE SEQUENCE</scope>
    <source>
        <strain evidence="1">JES_112</strain>
    </source>
</reference>
<gene>
    <name evidence="1" type="ORF">H2198_009256</name>
</gene>
<sequence length="350" mass="40181">MLDQNRGFLDVPIDAGRPLKVVCIGAGYSGILTAIRFPQRIPNLELVIYEKNADIGGTWYENRYPGIACDIPSHVYQFTFANNPLWSRFYAKGGEIHEYLKDVAWKYDVEKYNITLRDLETGEVKINEADILLKGTGLLNQWDWPKIPGLHDFKGQYMHSANWDESFDWTNKTVALIGSGSSGIQILPQIQSKAKRVVHFIRGKTWISPVGFSADEPDNVVHTEEEKKRFAEDPMFYREYRRKIEAGLNQSQLVTFRGTEIQKQFWKLCQDSMKEKLKKKPWVYESMCPQENYPPGCRRLTPGPGYLEAIVEDNVDVITHGVKQVAENGLYDDQNNFHEVDAIIYATGFD</sequence>
<keyword evidence="2" id="KW-1185">Reference proteome</keyword>
<name>A0ACC2ZUY2_9EURO</name>